<name>A0ABT7DGR0_9ACTN</name>
<feature type="region of interest" description="Disordered" evidence="1">
    <location>
        <begin position="549"/>
        <end position="631"/>
    </location>
</feature>
<feature type="region of interest" description="Disordered" evidence="1">
    <location>
        <begin position="62"/>
        <end position="82"/>
    </location>
</feature>
<feature type="region of interest" description="Disordered" evidence="1">
    <location>
        <begin position="232"/>
        <end position="264"/>
    </location>
</feature>
<dbReference type="Pfam" id="PF20148">
    <property type="entry name" value="DUF6531"/>
    <property type="match status" value="1"/>
</dbReference>
<feature type="domain" description="Putative T7SS secretion signal" evidence="3">
    <location>
        <begin position="19"/>
        <end position="258"/>
    </location>
</feature>
<reference evidence="4 5" key="1">
    <citation type="submission" date="2023-04" db="EMBL/GenBank/DDBJ databases">
        <title>A novel species of the genus Streptomyces: Streptomyces pakalii sp. nov. isolated from a Mexican soil jungle.</title>
        <authorList>
            <person name="Chavez-Hernandez M.A."/>
            <person name="Ortiz-Alvarez J."/>
            <person name="Villa-Tanaca L."/>
            <person name="Hernandez-Rodriguez C."/>
        </authorList>
    </citation>
    <scope>NUCLEOTIDE SEQUENCE [LARGE SCALE GENOMIC DNA]</scope>
    <source>
        <strain evidence="4 5">ENCB-J15</strain>
    </source>
</reference>
<evidence type="ECO:0000259" key="3">
    <source>
        <dbReference type="Pfam" id="PF21725"/>
    </source>
</evidence>
<proteinExistence type="predicted"/>
<dbReference type="RefSeq" id="WP_283898908.1">
    <property type="nucleotide sequence ID" value="NZ_JARWAF010000013.1"/>
</dbReference>
<feature type="compositionally biased region" description="Basic residues" evidence="1">
    <location>
        <begin position="614"/>
        <end position="624"/>
    </location>
</feature>
<organism evidence="4 5">
    <name type="scientific">Streptomyces pakalii</name>
    <dbReference type="NCBI Taxonomy" id="3036494"/>
    <lineage>
        <taxon>Bacteria</taxon>
        <taxon>Bacillati</taxon>
        <taxon>Actinomycetota</taxon>
        <taxon>Actinomycetes</taxon>
        <taxon>Kitasatosporales</taxon>
        <taxon>Streptomycetaceae</taxon>
        <taxon>Streptomyces</taxon>
    </lineage>
</organism>
<dbReference type="InterPro" id="IPR049082">
    <property type="entry name" value="T7SS_signal"/>
</dbReference>
<feature type="compositionally biased region" description="Basic residues" evidence="1">
    <location>
        <begin position="551"/>
        <end position="588"/>
    </location>
</feature>
<comment type="caution">
    <text evidence="4">The sequence shown here is derived from an EMBL/GenBank/DDBJ whole genome shotgun (WGS) entry which is preliminary data.</text>
</comment>
<keyword evidence="5" id="KW-1185">Reference proteome</keyword>
<accession>A0ABT7DGR0</accession>
<feature type="compositionally biased region" description="Basic and acidic residues" evidence="1">
    <location>
        <begin position="394"/>
        <end position="409"/>
    </location>
</feature>
<dbReference type="Proteomes" id="UP001237194">
    <property type="component" value="Unassembled WGS sequence"/>
</dbReference>
<feature type="domain" description="DUF6531" evidence="2">
    <location>
        <begin position="413"/>
        <end position="484"/>
    </location>
</feature>
<gene>
    <name evidence="4" type="ORF">P5W92_26930</name>
</gene>
<dbReference type="Pfam" id="PF21725">
    <property type="entry name" value="T7SS_signal"/>
    <property type="match status" value="1"/>
</dbReference>
<evidence type="ECO:0000259" key="2">
    <source>
        <dbReference type="Pfam" id="PF20148"/>
    </source>
</evidence>
<protein>
    <submittedName>
        <fullName evidence="4">DUF6531 domain-containing protein</fullName>
    </submittedName>
</protein>
<evidence type="ECO:0000256" key="1">
    <source>
        <dbReference type="SAM" id="MobiDB-lite"/>
    </source>
</evidence>
<dbReference type="EMBL" id="JARWAF010000013">
    <property type="protein sequence ID" value="MDJ1644014.1"/>
    <property type="molecule type" value="Genomic_DNA"/>
</dbReference>
<dbReference type="InterPro" id="IPR045351">
    <property type="entry name" value="DUF6531"/>
</dbReference>
<evidence type="ECO:0000313" key="4">
    <source>
        <dbReference type="EMBL" id="MDJ1644014.1"/>
    </source>
</evidence>
<sequence length="631" mass="69140">MGVLDDLKDKANAGLGKIEDGIDAGKKLVGEGVDWTTNKIGDGLDYVGADGAADAVEDWGDDVASDLGATPGEQQLGETEEANELVHGNPDRIRASAKHLKDFHRAFDQVSSGMRKVDSSGWAGEGGDAFRKKFGVHPAKWAQAADACEKAAGALDAYADTVKWAQGKAKDAVELYKKGKKASEDAVEAYNKRVDAYNAKIKANEDPGSRPEPFQDPGKADIEKARETLAEARKQRNTAAGDAQSKVKAALAHAPAEPPPLDRLGSNLVDGYQAYNTELTYLGGGVLKGAAGLVNFARGLNPTDPYNLTHPAAYMENVSMTLSGLVSTAAHPERIVTTAIDGFKKDPSEFVGRLIPELIGTKGAGLVRSGTRLGLRGAERAAIPEGGTPARRTATKEPHTENPREKVENDPSDPVDLVTGTMYLPQTDITLPGTLPLVFTRRLESGSRLGRWFGPSWTSTLDQRLEIDAEGVIFVTEDGLLLTYPHPAPGVPTLPTHGPRRWPLDRTEEGYTITDPHTGRTWHFTDQTPDRSVLEQIDDRNGNWITFEHTPRRHPARRHLLRRLPPHPHRPGRPRHHPLPGRRRPRRQRPGDQALRLLRERTPDPGLQLLRPPPHIHLRRPRPRHLLDRQQ</sequence>
<evidence type="ECO:0000313" key="5">
    <source>
        <dbReference type="Proteomes" id="UP001237194"/>
    </source>
</evidence>
<feature type="region of interest" description="Disordered" evidence="1">
    <location>
        <begin position="379"/>
        <end position="415"/>
    </location>
</feature>